<keyword evidence="7" id="KW-0695">RNA-directed DNA polymerase</keyword>
<evidence type="ECO:0000256" key="1">
    <source>
        <dbReference type="ARBA" id="ARBA00022670"/>
    </source>
</evidence>
<feature type="coiled-coil region" evidence="9">
    <location>
        <begin position="521"/>
        <end position="555"/>
    </location>
</feature>
<proteinExistence type="predicted"/>
<evidence type="ECO:0000256" key="8">
    <source>
        <dbReference type="ARBA" id="ARBA00023268"/>
    </source>
</evidence>
<keyword evidence="3" id="KW-0548">Nucleotidyltransferase</keyword>
<dbReference type="PROSITE" id="PS50878">
    <property type="entry name" value="RT_POL"/>
    <property type="match status" value="1"/>
</dbReference>
<dbReference type="PANTHER" id="PTHR37984">
    <property type="entry name" value="PROTEIN CBG26694"/>
    <property type="match status" value="1"/>
</dbReference>
<keyword evidence="4" id="KW-0540">Nuclease</keyword>
<dbReference type="InterPro" id="IPR043128">
    <property type="entry name" value="Rev_trsase/Diguanyl_cyclase"/>
</dbReference>
<dbReference type="InterPro" id="IPR000477">
    <property type="entry name" value="RT_dom"/>
</dbReference>
<accession>A0A2Z6PVL3</accession>
<dbReference type="GO" id="GO:0006508">
    <property type="term" value="P:proteolysis"/>
    <property type="evidence" value="ECO:0007669"/>
    <property type="project" value="UniProtKB-KW"/>
</dbReference>
<evidence type="ECO:0000256" key="7">
    <source>
        <dbReference type="ARBA" id="ARBA00022918"/>
    </source>
</evidence>
<evidence type="ECO:0000256" key="6">
    <source>
        <dbReference type="ARBA" id="ARBA00022801"/>
    </source>
</evidence>
<keyword evidence="8" id="KW-0511">Multifunctional enzyme</keyword>
<dbReference type="Pfam" id="PF17919">
    <property type="entry name" value="RT_RNaseH_2"/>
    <property type="match status" value="1"/>
</dbReference>
<feature type="domain" description="Reverse transcriptase" evidence="10">
    <location>
        <begin position="177"/>
        <end position="366"/>
    </location>
</feature>
<evidence type="ECO:0000256" key="2">
    <source>
        <dbReference type="ARBA" id="ARBA00022679"/>
    </source>
</evidence>
<evidence type="ECO:0000313" key="11">
    <source>
        <dbReference type="EMBL" id="GAU51237.1"/>
    </source>
</evidence>
<dbReference type="AlphaFoldDB" id="A0A2Z6PVL3"/>
<dbReference type="PANTHER" id="PTHR37984:SF5">
    <property type="entry name" value="PROTEIN NYNRIN-LIKE"/>
    <property type="match status" value="1"/>
</dbReference>
<evidence type="ECO:0000256" key="9">
    <source>
        <dbReference type="SAM" id="Coils"/>
    </source>
</evidence>
<dbReference type="EMBL" id="DF975032">
    <property type="protein sequence ID" value="GAU51237.1"/>
    <property type="molecule type" value="Genomic_DNA"/>
</dbReference>
<evidence type="ECO:0000256" key="5">
    <source>
        <dbReference type="ARBA" id="ARBA00022759"/>
    </source>
</evidence>
<protein>
    <recommendedName>
        <fullName evidence="10">Reverse transcriptase domain-containing protein</fullName>
    </recommendedName>
</protein>
<reference evidence="12" key="1">
    <citation type="journal article" date="2017" name="Front. Plant Sci.">
        <title>Climate Clever Clovers: New Paradigm to Reduce the Environmental Footprint of Ruminants by Breeding Low Methanogenic Forages Utilizing Haplotype Variation.</title>
        <authorList>
            <person name="Kaur P."/>
            <person name="Appels R."/>
            <person name="Bayer P.E."/>
            <person name="Keeble-Gagnere G."/>
            <person name="Wang J."/>
            <person name="Hirakawa H."/>
            <person name="Shirasawa K."/>
            <person name="Vercoe P."/>
            <person name="Stefanova K."/>
            <person name="Durmic Z."/>
            <person name="Nichols P."/>
            <person name="Revell C."/>
            <person name="Isobe S.N."/>
            <person name="Edwards D."/>
            <person name="Erskine W."/>
        </authorList>
    </citation>
    <scope>NUCLEOTIDE SEQUENCE [LARGE SCALE GENOMIC DNA]</scope>
    <source>
        <strain evidence="12">cv. Daliak</strain>
    </source>
</reference>
<dbReference type="InterPro" id="IPR021109">
    <property type="entry name" value="Peptidase_aspartic_dom_sf"/>
</dbReference>
<dbReference type="InterPro" id="IPR043502">
    <property type="entry name" value="DNA/RNA_pol_sf"/>
</dbReference>
<dbReference type="Proteomes" id="UP000242715">
    <property type="component" value="Unassembled WGS sequence"/>
</dbReference>
<gene>
    <name evidence="11" type="ORF">TSUD_52210</name>
</gene>
<dbReference type="FunFam" id="3.10.10.10:FF:000007">
    <property type="entry name" value="Retrovirus-related Pol polyprotein from transposon 17.6-like Protein"/>
    <property type="match status" value="1"/>
</dbReference>
<keyword evidence="2" id="KW-0808">Transferase</keyword>
<organism evidence="11 12">
    <name type="scientific">Trifolium subterraneum</name>
    <name type="common">Subterranean clover</name>
    <dbReference type="NCBI Taxonomy" id="3900"/>
    <lineage>
        <taxon>Eukaryota</taxon>
        <taxon>Viridiplantae</taxon>
        <taxon>Streptophyta</taxon>
        <taxon>Embryophyta</taxon>
        <taxon>Tracheophyta</taxon>
        <taxon>Spermatophyta</taxon>
        <taxon>Magnoliopsida</taxon>
        <taxon>eudicotyledons</taxon>
        <taxon>Gunneridae</taxon>
        <taxon>Pentapetalae</taxon>
        <taxon>rosids</taxon>
        <taxon>fabids</taxon>
        <taxon>Fabales</taxon>
        <taxon>Fabaceae</taxon>
        <taxon>Papilionoideae</taxon>
        <taxon>50 kb inversion clade</taxon>
        <taxon>NPAAA clade</taxon>
        <taxon>Hologalegina</taxon>
        <taxon>IRL clade</taxon>
        <taxon>Trifolieae</taxon>
        <taxon>Trifolium</taxon>
    </lineage>
</organism>
<dbReference type="Gene3D" id="2.40.70.10">
    <property type="entry name" value="Acid Proteases"/>
    <property type="match status" value="1"/>
</dbReference>
<name>A0A2Z6PVL3_TRISU</name>
<dbReference type="Pfam" id="PF00078">
    <property type="entry name" value="RVT_1"/>
    <property type="match status" value="1"/>
</dbReference>
<dbReference type="CDD" id="cd01647">
    <property type="entry name" value="RT_LTR"/>
    <property type="match status" value="1"/>
</dbReference>
<keyword evidence="1" id="KW-0645">Protease</keyword>
<evidence type="ECO:0000259" key="10">
    <source>
        <dbReference type="PROSITE" id="PS50878"/>
    </source>
</evidence>
<sequence length="594" mass="67809">MTIKLGDGSCSKTKGSCVNLGVSIEDIPFRLNAQLFELGVVDMVLGMEWLQTLGDMIVNWNKHTMSFWYHKQWVTLKGMEDQHGLMHSLQSIVCSKGMNYMKGGGSTQTLGVNQYRELENLLNKYAEVFQEPKGLPPKREKEHVITLKEGERAVNVRPYRYPHHHKNEIERQVKEMMEAGIIRHSTSAFSSLVILVKKKDNSWRMCIDYRALNKATIPDKFPIPVIEELLDELHGSKFFSKLDLKSGYHQVRVKEEDIPKTAFRTHEGHYEFMVIPFGLMNAPSTFQSLVNEIHIEHLELVLSTLKTHGLVANKKKSHFGQNSVEYLGHLISGDGVAVDPNKVMSLTSWPVPKNVKGVRGFLGLTGYYRKFIKDHGKIARPLTELTKKDAFTWNETTQRAFDILKEKLTTAPVLALLDFNKAFVIECDASGVGIGAILMQEGKPVAYFSKALGVRILTKSAYEKELMAVVLAPKTWVNWIPWSEYWFNTSFHSATSQTPFEVVYGRVPPTITRWIKGETRVEAVQRELLDRDEAIRRLRQQLLRAQDRMKQQADKKRLVARIGAVAYQLKLPAGAKVHPIFHVSLLKKSYWQLH</sequence>
<dbReference type="GO" id="GO:0008233">
    <property type="term" value="F:peptidase activity"/>
    <property type="evidence" value="ECO:0007669"/>
    <property type="project" value="UniProtKB-KW"/>
</dbReference>
<keyword evidence="5" id="KW-0255">Endonuclease</keyword>
<keyword evidence="12" id="KW-1185">Reference proteome</keyword>
<dbReference type="Pfam" id="PF24626">
    <property type="entry name" value="SH3_Tf2-1"/>
    <property type="match status" value="1"/>
</dbReference>
<dbReference type="CDD" id="cd00303">
    <property type="entry name" value="retropepsin_like"/>
    <property type="match status" value="1"/>
</dbReference>
<keyword evidence="6" id="KW-0378">Hydrolase</keyword>
<dbReference type="GO" id="GO:0003964">
    <property type="term" value="F:RNA-directed DNA polymerase activity"/>
    <property type="evidence" value="ECO:0007669"/>
    <property type="project" value="UniProtKB-KW"/>
</dbReference>
<dbReference type="FunFam" id="3.30.70.270:FF:000020">
    <property type="entry name" value="Transposon Tf2-6 polyprotein-like Protein"/>
    <property type="match status" value="1"/>
</dbReference>
<dbReference type="OrthoDB" id="1738534at2759"/>
<dbReference type="InterPro" id="IPR041577">
    <property type="entry name" value="RT_RNaseH_2"/>
</dbReference>
<dbReference type="SUPFAM" id="SSF56672">
    <property type="entry name" value="DNA/RNA polymerases"/>
    <property type="match status" value="1"/>
</dbReference>
<dbReference type="InterPro" id="IPR056924">
    <property type="entry name" value="SH3_Tf2-1"/>
</dbReference>
<dbReference type="GO" id="GO:0004519">
    <property type="term" value="F:endonuclease activity"/>
    <property type="evidence" value="ECO:0007669"/>
    <property type="project" value="UniProtKB-KW"/>
</dbReference>
<dbReference type="Gene3D" id="3.30.70.270">
    <property type="match status" value="3"/>
</dbReference>
<dbReference type="Gene3D" id="3.10.10.10">
    <property type="entry name" value="HIV Type 1 Reverse Transcriptase, subunit A, domain 1"/>
    <property type="match status" value="1"/>
</dbReference>
<evidence type="ECO:0000256" key="3">
    <source>
        <dbReference type="ARBA" id="ARBA00022695"/>
    </source>
</evidence>
<evidence type="ECO:0000256" key="4">
    <source>
        <dbReference type="ARBA" id="ARBA00022722"/>
    </source>
</evidence>
<dbReference type="InterPro" id="IPR050951">
    <property type="entry name" value="Retrovirus_Pol_polyprotein"/>
</dbReference>
<evidence type="ECO:0000313" key="12">
    <source>
        <dbReference type="Proteomes" id="UP000242715"/>
    </source>
</evidence>
<keyword evidence="9" id="KW-0175">Coiled coil</keyword>